<sequence length="98" mass="11559">MTRESIKFRTGKYAGVCPEEVLGLNGDAYLQWIATLDDYSDKDLLNHVRTRLIRDTEIQFGRHAGTQLRDLKQTNRHYWKWLEQQAEGNSRLAYIKFV</sequence>
<accession>A0A8T1V6V8</accession>
<dbReference type="EMBL" id="JAGDFM010000914">
    <property type="protein sequence ID" value="KAG7375818.1"/>
    <property type="molecule type" value="Genomic_DNA"/>
</dbReference>
<reference evidence="1" key="1">
    <citation type="submission" date="2021-02" db="EMBL/GenBank/DDBJ databases">
        <authorList>
            <person name="Palmer J.M."/>
        </authorList>
    </citation>
    <scope>NUCLEOTIDE SEQUENCE</scope>
    <source>
        <strain evidence="1">SCRP734</strain>
    </source>
</reference>
<dbReference type="Proteomes" id="UP000694044">
    <property type="component" value="Unassembled WGS sequence"/>
</dbReference>
<keyword evidence="2" id="KW-1185">Reference proteome</keyword>
<dbReference type="AlphaFoldDB" id="A0A8T1V6V8"/>
<dbReference type="OrthoDB" id="10488016at2759"/>
<organism evidence="1 2">
    <name type="scientific">Phytophthora pseudosyringae</name>
    <dbReference type="NCBI Taxonomy" id="221518"/>
    <lineage>
        <taxon>Eukaryota</taxon>
        <taxon>Sar</taxon>
        <taxon>Stramenopiles</taxon>
        <taxon>Oomycota</taxon>
        <taxon>Peronosporomycetes</taxon>
        <taxon>Peronosporales</taxon>
        <taxon>Peronosporaceae</taxon>
        <taxon>Phytophthora</taxon>
    </lineage>
</organism>
<name>A0A8T1V6V8_9STRA</name>
<proteinExistence type="predicted"/>
<evidence type="ECO:0000313" key="2">
    <source>
        <dbReference type="Proteomes" id="UP000694044"/>
    </source>
</evidence>
<protein>
    <submittedName>
        <fullName evidence="1">Uncharacterized protein</fullName>
    </submittedName>
</protein>
<evidence type="ECO:0000313" key="1">
    <source>
        <dbReference type="EMBL" id="KAG7375818.1"/>
    </source>
</evidence>
<comment type="caution">
    <text evidence="1">The sequence shown here is derived from an EMBL/GenBank/DDBJ whole genome shotgun (WGS) entry which is preliminary data.</text>
</comment>
<gene>
    <name evidence="1" type="ORF">PHYPSEUDO_015190</name>
</gene>